<feature type="chain" id="PRO_5026359887" evidence="2">
    <location>
        <begin position="20"/>
        <end position="468"/>
    </location>
</feature>
<keyword evidence="5" id="KW-1185">Reference proteome</keyword>
<dbReference type="GO" id="GO:0016740">
    <property type="term" value="F:transferase activity"/>
    <property type="evidence" value="ECO:0007669"/>
    <property type="project" value="UniProtKB-KW"/>
</dbReference>
<name>A0A6G9AHE3_9BACT</name>
<dbReference type="SUPFAM" id="SSF53649">
    <property type="entry name" value="Alkaline phosphatase-like"/>
    <property type="match status" value="1"/>
</dbReference>
<accession>A0A6G9AHE3</accession>
<comment type="similarity">
    <text evidence="1">Belongs to the sulfatase family.</text>
</comment>
<dbReference type="Gene3D" id="3.40.720.10">
    <property type="entry name" value="Alkaline Phosphatase, subunit A"/>
    <property type="match status" value="1"/>
</dbReference>
<keyword evidence="4" id="KW-0378">Hydrolase</keyword>
<evidence type="ECO:0000313" key="4">
    <source>
        <dbReference type="EMBL" id="QIP11858.1"/>
    </source>
</evidence>
<evidence type="ECO:0000313" key="5">
    <source>
        <dbReference type="Proteomes" id="UP000501802"/>
    </source>
</evidence>
<reference evidence="4 5" key="1">
    <citation type="submission" date="2020-03" db="EMBL/GenBank/DDBJ databases">
        <authorList>
            <person name="Kim M.K."/>
        </authorList>
    </citation>
    <scope>NUCLEOTIDE SEQUENCE [LARGE SCALE GENOMIC DNA]</scope>
    <source>
        <strain evidence="4 5">BT328</strain>
    </source>
</reference>
<dbReference type="InterPro" id="IPR000917">
    <property type="entry name" value="Sulfatase_N"/>
</dbReference>
<dbReference type="PANTHER" id="PTHR42693">
    <property type="entry name" value="ARYLSULFATASE FAMILY MEMBER"/>
    <property type="match status" value="1"/>
</dbReference>
<dbReference type="PANTHER" id="PTHR42693:SF33">
    <property type="entry name" value="ARYLSULFATASE"/>
    <property type="match status" value="1"/>
</dbReference>
<dbReference type="InterPro" id="IPR050738">
    <property type="entry name" value="Sulfatase"/>
</dbReference>
<evidence type="ECO:0000256" key="1">
    <source>
        <dbReference type="ARBA" id="ARBA00008779"/>
    </source>
</evidence>
<dbReference type="AlphaFoldDB" id="A0A6G9AHE3"/>
<dbReference type="Proteomes" id="UP000501802">
    <property type="component" value="Chromosome"/>
</dbReference>
<dbReference type="Pfam" id="PF00884">
    <property type="entry name" value="Sulfatase"/>
    <property type="match status" value="1"/>
</dbReference>
<feature type="signal peptide" evidence="2">
    <location>
        <begin position="1"/>
        <end position="19"/>
    </location>
</feature>
<dbReference type="EMBL" id="CP050063">
    <property type="protein sequence ID" value="QIP11858.1"/>
    <property type="molecule type" value="Genomic_DNA"/>
</dbReference>
<evidence type="ECO:0000256" key="2">
    <source>
        <dbReference type="SAM" id="SignalP"/>
    </source>
</evidence>
<keyword evidence="4" id="KW-0808">Transferase</keyword>
<dbReference type="RefSeq" id="WP_167205458.1">
    <property type="nucleotide sequence ID" value="NZ_CP050063.1"/>
</dbReference>
<protein>
    <submittedName>
        <fullName evidence="4">Sulfatase-like hydrolase/transferase</fullName>
    </submittedName>
</protein>
<feature type="domain" description="Sulfatase N-terminal" evidence="3">
    <location>
        <begin position="42"/>
        <end position="351"/>
    </location>
</feature>
<proteinExistence type="inferred from homology"/>
<dbReference type="GO" id="GO:0004065">
    <property type="term" value="F:arylsulfatase activity"/>
    <property type="evidence" value="ECO:0007669"/>
    <property type="project" value="TreeGrafter"/>
</dbReference>
<dbReference type="CDD" id="cd16155">
    <property type="entry name" value="sulfatase_like"/>
    <property type="match status" value="1"/>
</dbReference>
<evidence type="ECO:0000259" key="3">
    <source>
        <dbReference type="Pfam" id="PF00884"/>
    </source>
</evidence>
<sequence length="468" mass="52791">MKTVTLYALLLFYSPLLWAQKTVSIKSESGHTTSNDHKAKLNILHIHADDFKADAIHLLGNKDVHTPNLDKLVEKGFHFSRAYTMGSMIGAVCLPSRTMLLTGRSWLRIPGQKAAAGNASDSNTFLPKVMEHAGYQTWHYGKGGNEFIEGVKAFQTNIIDDARGQQRVESSKNLADKTIEFLKTRSNNQESSPFYIYLAPPVPHDPRIAEAKFHEMYQADTIKLSPSFKPLHPFNNGDMKVRDETLAPWPRTEQDTKKQLADYYACITGLDYHIGRIFDALKESNQWENTIIIFSGDNGLSMGDHGLFGKQNLYEFGGMHVPLLFFGPGIPKGRSDALVYLMDVFPTIAGVGNAPLPDKVEGKSLMPIITGKGQKVRELMYTGYKNCMRSIRNENWKLIRYPLINHTQLFNIKEDPYELNDLSDQSRKKGLIDKMMKLLTQEMAAYADDAPLVVDKPLKKDWNSTTDK</sequence>
<organism evidence="4 5">
    <name type="scientific">Spirosoma aureum</name>
    <dbReference type="NCBI Taxonomy" id="2692134"/>
    <lineage>
        <taxon>Bacteria</taxon>
        <taxon>Pseudomonadati</taxon>
        <taxon>Bacteroidota</taxon>
        <taxon>Cytophagia</taxon>
        <taxon>Cytophagales</taxon>
        <taxon>Cytophagaceae</taxon>
        <taxon>Spirosoma</taxon>
    </lineage>
</organism>
<dbReference type="InterPro" id="IPR017850">
    <property type="entry name" value="Alkaline_phosphatase_core_sf"/>
</dbReference>
<dbReference type="KEGG" id="spib:G8759_04035"/>
<keyword evidence="2" id="KW-0732">Signal</keyword>
<gene>
    <name evidence="4" type="ORF">G8759_04035</name>
</gene>